<gene>
    <name evidence="1" type="ORF">QK289_12555</name>
</gene>
<name>A0ABT6R4Y9_9BACL</name>
<sequence>MDEKTAQAKTLQASCLSFITALFPEETFRFIEKQVLPDAFGHTGTHLTFKSTERELKLSFVSQAHSRFERVFLAEKTSKSPFFSRMMEATYEEGQLYIHHVLKSD</sequence>
<evidence type="ECO:0000313" key="1">
    <source>
        <dbReference type="EMBL" id="MDI3235842.1"/>
    </source>
</evidence>
<keyword evidence="2" id="KW-1185">Reference proteome</keyword>
<comment type="caution">
    <text evidence="1">The sequence shown here is derived from an EMBL/GenBank/DDBJ whole genome shotgun (WGS) entry which is preliminary data.</text>
</comment>
<dbReference type="RefSeq" id="WP_026830208.1">
    <property type="nucleotide sequence ID" value="NZ_JASBQV010000022.1"/>
</dbReference>
<organism evidence="1 2">
    <name type="scientific">Exiguobacterium antarcticum</name>
    <dbReference type="NCBI Taxonomy" id="132920"/>
    <lineage>
        <taxon>Bacteria</taxon>
        <taxon>Bacillati</taxon>
        <taxon>Bacillota</taxon>
        <taxon>Bacilli</taxon>
        <taxon>Bacillales</taxon>
        <taxon>Bacillales Family XII. Incertae Sedis</taxon>
        <taxon>Exiguobacterium</taxon>
    </lineage>
</organism>
<dbReference type="EMBL" id="JASBQV010000022">
    <property type="protein sequence ID" value="MDI3235842.1"/>
    <property type="molecule type" value="Genomic_DNA"/>
</dbReference>
<accession>A0ABT6R4Y9</accession>
<proteinExistence type="predicted"/>
<protein>
    <submittedName>
        <fullName evidence="1">Uncharacterized protein</fullName>
    </submittedName>
</protein>
<dbReference type="Proteomes" id="UP001243286">
    <property type="component" value="Unassembled WGS sequence"/>
</dbReference>
<evidence type="ECO:0000313" key="2">
    <source>
        <dbReference type="Proteomes" id="UP001243286"/>
    </source>
</evidence>
<reference evidence="1 2" key="1">
    <citation type="submission" date="2023-04" db="EMBL/GenBank/DDBJ databases">
        <title>Antarctic isolates genomes.</title>
        <authorList>
            <person name="Dimov S.G."/>
        </authorList>
    </citation>
    <scope>NUCLEOTIDE SEQUENCE [LARGE SCALE GENOMIC DNA]</scope>
    <source>
        <strain evidence="1 2">AL19</strain>
    </source>
</reference>